<reference evidence="3 4" key="1">
    <citation type="submission" date="2017-09" db="EMBL/GenBank/DDBJ databases">
        <title>Depth-based differentiation of microbial function through sediment-hosted aquifers and enrichment of novel symbionts in the deep terrestrial subsurface.</title>
        <authorList>
            <person name="Probst A.J."/>
            <person name="Ladd B."/>
            <person name="Jarett J.K."/>
            <person name="Geller-Mcgrath D.E."/>
            <person name="Sieber C.M."/>
            <person name="Emerson J.B."/>
            <person name="Anantharaman K."/>
            <person name="Thomas B.C."/>
            <person name="Malmstrom R."/>
            <person name="Stieglmeier M."/>
            <person name="Klingl A."/>
            <person name="Woyke T."/>
            <person name="Ryan C.M."/>
            <person name="Banfield J.F."/>
        </authorList>
    </citation>
    <scope>NUCLEOTIDE SEQUENCE [LARGE SCALE GENOMIC DNA]</scope>
    <source>
        <strain evidence="3">CG08_land_8_20_14_0_20_45_16</strain>
    </source>
</reference>
<keyword evidence="1" id="KW-0238">DNA-binding</keyword>
<evidence type="ECO:0000313" key="3">
    <source>
        <dbReference type="EMBL" id="PIS29944.1"/>
    </source>
</evidence>
<dbReference type="SUPFAM" id="SSF47413">
    <property type="entry name" value="lambda repressor-like DNA-binding domains"/>
    <property type="match status" value="1"/>
</dbReference>
<dbReference type="PANTHER" id="PTHR46797:SF1">
    <property type="entry name" value="METHYLPHOSPHONATE SYNTHASE"/>
    <property type="match status" value="1"/>
</dbReference>
<dbReference type="InterPro" id="IPR050807">
    <property type="entry name" value="TransReg_Diox_bact_type"/>
</dbReference>
<dbReference type="PANTHER" id="PTHR46797">
    <property type="entry name" value="HTH-TYPE TRANSCRIPTIONAL REGULATOR"/>
    <property type="match status" value="1"/>
</dbReference>
<dbReference type="CDD" id="cd00093">
    <property type="entry name" value="HTH_XRE"/>
    <property type="match status" value="1"/>
</dbReference>
<dbReference type="EMBL" id="PEYM01000067">
    <property type="protein sequence ID" value="PIS29944.1"/>
    <property type="molecule type" value="Genomic_DNA"/>
</dbReference>
<evidence type="ECO:0000313" key="4">
    <source>
        <dbReference type="Proteomes" id="UP000231343"/>
    </source>
</evidence>
<dbReference type="Proteomes" id="UP000231343">
    <property type="component" value="Unassembled WGS sequence"/>
</dbReference>
<protein>
    <submittedName>
        <fullName evidence="3">XRE family transcriptional regulator</fullName>
    </submittedName>
</protein>
<evidence type="ECO:0000256" key="1">
    <source>
        <dbReference type="ARBA" id="ARBA00023125"/>
    </source>
</evidence>
<dbReference type="Gene3D" id="1.10.260.40">
    <property type="entry name" value="lambda repressor-like DNA-binding domains"/>
    <property type="match status" value="1"/>
</dbReference>
<name>A0A2H0XYR2_UNCSA</name>
<feature type="domain" description="HTH cro/C1-type" evidence="2">
    <location>
        <begin position="18"/>
        <end position="72"/>
    </location>
</feature>
<dbReference type="GO" id="GO:0003677">
    <property type="term" value="F:DNA binding"/>
    <property type="evidence" value="ECO:0007669"/>
    <property type="project" value="UniProtKB-KW"/>
</dbReference>
<accession>A0A2H0XYR2</accession>
<dbReference type="GO" id="GO:0003700">
    <property type="term" value="F:DNA-binding transcription factor activity"/>
    <property type="evidence" value="ECO:0007669"/>
    <property type="project" value="TreeGrafter"/>
</dbReference>
<dbReference type="PROSITE" id="PS50943">
    <property type="entry name" value="HTH_CROC1"/>
    <property type="match status" value="1"/>
</dbReference>
<dbReference type="InterPro" id="IPR001387">
    <property type="entry name" value="Cro/C1-type_HTH"/>
</dbReference>
<dbReference type="InterPro" id="IPR010982">
    <property type="entry name" value="Lambda_DNA-bd_dom_sf"/>
</dbReference>
<dbReference type="SMART" id="SM00530">
    <property type="entry name" value="HTH_XRE"/>
    <property type="match status" value="1"/>
</dbReference>
<gene>
    <name evidence="3" type="ORF">COT42_03965</name>
</gene>
<proteinExistence type="predicted"/>
<dbReference type="Pfam" id="PF01381">
    <property type="entry name" value="HTH_3"/>
    <property type="match status" value="1"/>
</dbReference>
<organism evidence="3 4">
    <name type="scientific">Candidatus Saganbacteria bacterium CG08_land_8_20_14_0_20_45_16</name>
    <dbReference type="NCBI Taxonomy" id="2014293"/>
    <lineage>
        <taxon>Bacteria</taxon>
        <taxon>Bacillati</taxon>
        <taxon>Saganbacteria</taxon>
    </lineage>
</organism>
<dbReference type="GO" id="GO:0005829">
    <property type="term" value="C:cytosol"/>
    <property type="evidence" value="ECO:0007669"/>
    <property type="project" value="TreeGrafter"/>
</dbReference>
<dbReference type="AlphaFoldDB" id="A0A2H0XYR2"/>
<sequence length="80" mass="9070">MSFYKPDTALLKAIAKELKAIRQAKKLTFEELSELCGLHEKYLQTIERDARNISISVFVQIAKALHSSPVKLLDKALRAK</sequence>
<evidence type="ECO:0000259" key="2">
    <source>
        <dbReference type="PROSITE" id="PS50943"/>
    </source>
</evidence>
<comment type="caution">
    <text evidence="3">The sequence shown here is derived from an EMBL/GenBank/DDBJ whole genome shotgun (WGS) entry which is preliminary data.</text>
</comment>